<dbReference type="EMBL" id="VSSQ01007365">
    <property type="protein sequence ID" value="MPM35694.1"/>
    <property type="molecule type" value="Genomic_DNA"/>
</dbReference>
<organism evidence="1">
    <name type="scientific">bioreactor metagenome</name>
    <dbReference type="NCBI Taxonomy" id="1076179"/>
    <lineage>
        <taxon>unclassified sequences</taxon>
        <taxon>metagenomes</taxon>
        <taxon>ecological metagenomes</taxon>
    </lineage>
</organism>
<proteinExistence type="predicted"/>
<comment type="caution">
    <text evidence="1">The sequence shown here is derived from an EMBL/GenBank/DDBJ whole genome shotgun (WGS) entry which is preliminary data.</text>
</comment>
<evidence type="ECO:0000313" key="1">
    <source>
        <dbReference type="EMBL" id="MPM35694.1"/>
    </source>
</evidence>
<sequence>MIVLNKKQQQLICACRFGKRHAADYLASRFRDSGKLRRAGSKNGIFRFDGFRGFVNRVFSVQREIELVFGTGNPVRKRDYARLFGEGRSVVYKRVFSADQQNQLAAVRRNLSVGEQGGGKQHFRAVSFPLREQIGLVDVEYVVAGGVAPALVVIQQNHNEEPVVPFTVNADARLRF</sequence>
<reference evidence="1" key="1">
    <citation type="submission" date="2019-08" db="EMBL/GenBank/DDBJ databases">
        <authorList>
            <person name="Kucharzyk K."/>
            <person name="Murdoch R.W."/>
            <person name="Higgins S."/>
            <person name="Loffler F."/>
        </authorList>
    </citation>
    <scope>NUCLEOTIDE SEQUENCE</scope>
</reference>
<accession>A0A644ZCT3</accession>
<gene>
    <name evidence="1" type="ORF">SDC9_82287</name>
</gene>
<dbReference type="AlphaFoldDB" id="A0A644ZCT3"/>
<name>A0A644ZCT3_9ZZZZ</name>
<protein>
    <submittedName>
        <fullName evidence="1">Uncharacterized protein</fullName>
    </submittedName>
</protein>